<evidence type="ECO:0000313" key="3">
    <source>
        <dbReference type="EMBL" id="NYE70281.1"/>
    </source>
</evidence>
<dbReference type="EMBL" id="JACCBU010000001">
    <property type="protein sequence ID" value="NYE70281.1"/>
    <property type="molecule type" value="Genomic_DNA"/>
</dbReference>
<feature type="domain" description="YoaR-like putative peptidoglycan binding" evidence="2">
    <location>
        <begin position="105"/>
        <end position="194"/>
    </location>
</feature>
<gene>
    <name evidence="3" type="ORF">BKA15_001610</name>
</gene>
<dbReference type="RefSeq" id="WP_179749613.1">
    <property type="nucleotide sequence ID" value="NZ_JACCBU010000001.1"/>
</dbReference>
<evidence type="ECO:0000259" key="2">
    <source>
        <dbReference type="Pfam" id="PF12229"/>
    </source>
</evidence>
<protein>
    <submittedName>
        <fullName evidence="3">Vancomycin resistance protein YoaR</fullName>
    </submittedName>
</protein>
<sequence length="598" mass="63954">MTSTIPTGPDDTLVATKKPKKRIRPAAVIGGLIGAIVVAAGILYAIGYFMAGDKLPRNASIGGVAIGGMTHAEATEKLRTEFAPLAERPITVTLGSSGEPVQDEIDPAAAGLTVDYEQSVTNAGVGRSFDPRRIWLVLTGGAAIDPVILVDQDKLKATVAGLAEEHNRDPKDAELAYEDAKVDLEPGASGIAVLDGSAGALSQAYTEAKGNLTGPVALQVSETPPAITTEEAEQVAEEYAEPAVSGPITLKAGAAGEFTITPEMLAESITFSTEGGELTPVLDAKKLAEEAAKEIKKVEAKEPKDATVKIVDGKPKVIPAVNGTEVGDEELKKAVESVITESGDDRTADIELTGAKADFDTKDAEKLGIKEVTGEFTTYYPHANYRNVNIGRAAEKINGTILKPGEVFSLNEIVGERTRENGFTEGSVISGGVFKEELGGGVSQSATTTYNAMFFAGLEDIEHKPHGLYINRYPAGREATVSWGSIDLRFRNNTEYGVLVQAYVNKSKSYDEKGSITVKMWSTKTWDKVTSTKPKKSNFTWGREVDNDSPNCQPSSPVQGFDVNYSRLFYKDGKVAKKEDFFWRYNPTNKVTCTAPGR</sequence>
<accession>A0A7Y9I5B3</accession>
<keyword evidence="1" id="KW-0472">Membrane</keyword>
<dbReference type="Pfam" id="PF12229">
    <property type="entry name" value="PG_binding_4"/>
    <property type="match status" value="2"/>
</dbReference>
<proteinExistence type="predicted"/>
<evidence type="ECO:0000256" key="1">
    <source>
        <dbReference type="SAM" id="Phobius"/>
    </source>
</evidence>
<reference evidence="3 4" key="1">
    <citation type="submission" date="2020-07" db="EMBL/GenBank/DDBJ databases">
        <title>Sequencing the genomes of 1000 actinobacteria strains.</title>
        <authorList>
            <person name="Klenk H.-P."/>
        </authorList>
    </citation>
    <scope>NUCLEOTIDE SEQUENCE [LARGE SCALE GENOMIC DNA]</scope>
    <source>
        <strain evidence="3 4">DSM 22083</strain>
    </source>
</reference>
<keyword evidence="1" id="KW-0812">Transmembrane</keyword>
<evidence type="ECO:0000313" key="4">
    <source>
        <dbReference type="Proteomes" id="UP000569914"/>
    </source>
</evidence>
<dbReference type="Pfam" id="PF04294">
    <property type="entry name" value="VanW"/>
    <property type="match status" value="1"/>
</dbReference>
<dbReference type="PANTHER" id="PTHR35788:SF1">
    <property type="entry name" value="EXPORTED PROTEIN"/>
    <property type="match status" value="1"/>
</dbReference>
<name>A0A7Y9I5B3_9ACTN</name>
<dbReference type="PANTHER" id="PTHR35788">
    <property type="entry name" value="EXPORTED PROTEIN-RELATED"/>
    <property type="match status" value="1"/>
</dbReference>
<dbReference type="AlphaFoldDB" id="A0A7Y9I5B3"/>
<dbReference type="InterPro" id="IPR022029">
    <property type="entry name" value="YoaR-like_PG-bd"/>
</dbReference>
<keyword evidence="1" id="KW-1133">Transmembrane helix</keyword>
<comment type="caution">
    <text evidence="3">The sequence shown here is derived from an EMBL/GenBank/DDBJ whole genome shotgun (WGS) entry which is preliminary data.</text>
</comment>
<dbReference type="InterPro" id="IPR007391">
    <property type="entry name" value="Vancomycin_resist_VanW"/>
</dbReference>
<feature type="transmembrane region" description="Helical" evidence="1">
    <location>
        <begin position="26"/>
        <end position="51"/>
    </location>
</feature>
<dbReference type="InterPro" id="IPR052913">
    <property type="entry name" value="Glycopeptide_resist_protein"/>
</dbReference>
<dbReference type="Proteomes" id="UP000569914">
    <property type="component" value="Unassembled WGS sequence"/>
</dbReference>
<organism evidence="3 4">
    <name type="scientific">Microlunatus parietis</name>
    <dbReference type="NCBI Taxonomy" id="682979"/>
    <lineage>
        <taxon>Bacteria</taxon>
        <taxon>Bacillati</taxon>
        <taxon>Actinomycetota</taxon>
        <taxon>Actinomycetes</taxon>
        <taxon>Propionibacteriales</taxon>
        <taxon>Propionibacteriaceae</taxon>
        <taxon>Microlunatus</taxon>
    </lineage>
</organism>
<keyword evidence="4" id="KW-1185">Reference proteome</keyword>
<feature type="domain" description="YoaR-like putative peptidoglycan binding" evidence="2">
    <location>
        <begin position="278"/>
        <end position="345"/>
    </location>
</feature>